<feature type="compositionally biased region" description="Basic and acidic residues" evidence="2">
    <location>
        <begin position="187"/>
        <end position="203"/>
    </location>
</feature>
<dbReference type="InterPro" id="IPR006984">
    <property type="entry name" value="Fcf1/UTP23"/>
</dbReference>
<sequence length="300" mass="34449">MRGRRSKQYRKLMQQYGLSYGFREPYQVLLDADIIKDADRFKMDLVGGLERTLHGEVKPTGPRSSGQMKTREQKTDIKPTKVITQCSMRHLYASVSEPGVSYLIDKAKTYERRRCGHHPEDFPEPLSTHECLVSVVDPKGSKTNRNRYVVASQDVEVRREMRNVLGVPLVYINRSVMIMEPMAESSTDNREREERGKFRDGLRRGSGALKRKRDGESRDEGEKMDREEPTKKKKRKGPKEPNPLSMPRSKKKALEELKSKCETREKEVVTSNPEQVEGSKRKRKRKPKAGTGDGVESPSQ</sequence>
<feature type="domain" description="UTP23 sensor motif region" evidence="3">
    <location>
        <begin position="232"/>
        <end position="251"/>
    </location>
</feature>
<dbReference type="EMBL" id="JAUBYV010000005">
    <property type="protein sequence ID" value="KAK2626502.1"/>
    <property type="molecule type" value="Genomic_DNA"/>
</dbReference>
<keyword evidence="1" id="KW-0539">Nucleus</keyword>
<name>A0AAD9SZR6_9HELO</name>
<evidence type="ECO:0000259" key="3">
    <source>
        <dbReference type="Pfam" id="PF24779"/>
    </source>
</evidence>
<evidence type="ECO:0000313" key="4">
    <source>
        <dbReference type="EMBL" id="KAK2626502.1"/>
    </source>
</evidence>
<dbReference type="PANTHER" id="PTHR12416">
    <property type="entry name" value="RRNA-PROCESSING PROTEIN UTP23 HOMOLOG"/>
    <property type="match status" value="1"/>
</dbReference>
<evidence type="ECO:0000256" key="2">
    <source>
        <dbReference type="SAM" id="MobiDB-lite"/>
    </source>
</evidence>
<keyword evidence="5" id="KW-1185">Reference proteome</keyword>
<reference evidence="4" key="1">
    <citation type="submission" date="2023-06" db="EMBL/GenBank/DDBJ databases">
        <title>Draft genome of Marssonina rosae.</title>
        <authorList>
            <person name="Cheng Q."/>
        </authorList>
    </citation>
    <scope>NUCLEOTIDE SEQUENCE</scope>
    <source>
        <strain evidence="4">R4</strain>
    </source>
</reference>
<dbReference type="InterPro" id="IPR057776">
    <property type="entry name" value="UTP23_sensor"/>
</dbReference>
<dbReference type="Pfam" id="PF04900">
    <property type="entry name" value="Fcf1"/>
    <property type="match status" value="1"/>
</dbReference>
<organism evidence="4 5">
    <name type="scientific">Diplocarpon rosae</name>
    <dbReference type="NCBI Taxonomy" id="946125"/>
    <lineage>
        <taxon>Eukaryota</taxon>
        <taxon>Fungi</taxon>
        <taxon>Dikarya</taxon>
        <taxon>Ascomycota</taxon>
        <taxon>Pezizomycotina</taxon>
        <taxon>Leotiomycetes</taxon>
        <taxon>Helotiales</taxon>
        <taxon>Drepanopezizaceae</taxon>
        <taxon>Diplocarpon</taxon>
    </lineage>
</organism>
<proteinExistence type="predicted"/>
<feature type="region of interest" description="Disordered" evidence="2">
    <location>
        <begin position="183"/>
        <end position="300"/>
    </location>
</feature>
<dbReference type="Gene3D" id="3.40.50.1010">
    <property type="entry name" value="5'-nuclease"/>
    <property type="match status" value="1"/>
</dbReference>
<comment type="caution">
    <text evidence="4">The sequence shown here is derived from an EMBL/GenBank/DDBJ whole genome shotgun (WGS) entry which is preliminary data.</text>
</comment>
<accession>A0AAD9SZR6</accession>
<feature type="compositionally biased region" description="Basic and acidic residues" evidence="2">
    <location>
        <begin position="213"/>
        <end position="230"/>
    </location>
</feature>
<dbReference type="Pfam" id="PF24779">
    <property type="entry name" value="UTP23_sensor"/>
    <property type="match status" value="1"/>
</dbReference>
<dbReference type="GO" id="GO:0032040">
    <property type="term" value="C:small-subunit processome"/>
    <property type="evidence" value="ECO:0007669"/>
    <property type="project" value="InterPro"/>
</dbReference>
<evidence type="ECO:0000313" key="5">
    <source>
        <dbReference type="Proteomes" id="UP001285354"/>
    </source>
</evidence>
<dbReference type="AlphaFoldDB" id="A0AAD9SZR6"/>
<feature type="compositionally biased region" description="Basic and acidic residues" evidence="2">
    <location>
        <begin position="252"/>
        <end position="268"/>
    </location>
</feature>
<protein>
    <recommendedName>
        <fullName evidence="3">UTP23 sensor motif region domain-containing protein</fullName>
    </recommendedName>
</protein>
<dbReference type="Proteomes" id="UP001285354">
    <property type="component" value="Unassembled WGS sequence"/>
</dbReference>
<evidence type="ECO:0000256" key="1">
    <source>
        <dbReference type="ARBA" id="ARBA00023242"/>
    </source>
</evidence>
<dbReference type="CDD" id="cd09865">
    <property type="entry name" value="PIN_ScUtp23p-like"/>
    <property type="match status" value="1"/>
</dbReference>
<feature type="region of interest" description="Disordered" evidence="2">
    <location>
        <begin position="54"/>
        <end position="76"/>
    </location>
</feature>
<gene>
    <name evidence="4" type="ORF">QTJ16_003677</name>
</gene>